<evidence type="ECO:0000313" key="1">
    <source>
        <dbReference type="EMBL" id="CAF4052731.1"/>
    </source>
</evidence>
<dbReference type="AlphaFoldDB" id="A0A8S2PK26"/>
<proteinExistence type="predicted"/>
<sequence length="57" mass="6535">MEDGRQTDIEYEPTSLQLVAKELVTDEKIRKIARDILTYKSVLMSKTDIINISTHSP</sequence>
<gene>
    <name evidence="1" type="ORF">SRO942_LOCUS27162</name>
</gene>
<feature type="non-terminal residue" evidence="1">
    <location>
        <position position="1"/>
    </location>
</feature>
<accession>A0A8S2PK26</accession>
<dbReference type="Proteomes" id="UP000681722">
    <property type="component" value="Unassembled WGS sequence"/>
</dbReference>
<evidence type="ECO:0000313" key="2">
    <source>
        <dbReference type="Proteomes" id="UP000681722"/>
    </source>
</evidence>
<name>A0A8S2PK26_9BILA</name>
<protein>
    <submittedName>
        <fullName evidence="1">Uncharacterized protein</fullName>
    </submittedName>
</protein>
<organism evidence="1 2">
    <name type="scientific">Didymodactylos carnosus</name>
    <dbReference type="NCBI Taxonomy" id="1234261"/>
    <lineage>
        <taxon>Eukaryota</taxon>
        <taxon>Metazoa</taxon>
        <taxon>Spiralia</taxon>
        <taxon>Gnathifera</taxon>
        <taxon>Rotifera</taxon>
        <taxon>Eurotatoria</taxon>
        <taxon>Bdelloidea</taxon>
        <taxon>Philodinida</taxon>
        <taxon>Philodinidae</taxon>
        <taxon>Didymodactylos</taxon>
    </lineage>
</organism>
<dbReference type="EMBL" id="CAJOBC010021796">
    <property type="protein sequence ID" value="CAF4052731.1"/>
    <property type="molecule type" value="Genomic_DNA"/>
</dbReference>
<reference evidence="1" key="1">
    <citation type="submission" date="2021-02" db="EMBL/GenBank/DDBJ databases">
        <authorList>
            <person name="Nowell W R."/>
        </authorList>
    </citation>
    <scope>NUCLEOTIDE SEQUENCE</scope>
</reference>
<comment type="caution">
    <text evidence="1">The sequence shown here is derived from an EMBL/GenBank/DDBJ whole genome shotgun (WGS) entry which is preliminary data.</text>
</comment>